<proteinExistence type="predicted"/>
<evidence type="ECO:0000256" key="2">
    <source>
        <dbReference type="SAM" id="Phobius"/>
    </source>
</evidence>
<keyword evidence="2" id="KW-0812">Transmembrane</keyword>
<keyword evidence="2" id="KW-0472">Membrane</keyword>
<protein>
    <submittedName>
        <fullName evidence="3">Uncharacterized protein</fullName>
    </submittedName>
</protein>
<evidence type="ECO:0000313" key="3">
    <source>
        <dbReference type="EMBL" id="KAL1507149.1"/>
    </source>
</evidence>
<dbReference type="Proteomes" id="UP001515480">
    <property type="component" value="Unassembled WGS sequence"/>
</dbReference>
<reference evidence="3 4" key="1">
    <citation type="journal article" date="2024" name="Science">
        <title>Giant polyketide synthase enzymes in the biosynthesis of giant marine polyether toxins.</title>
        <authorList>
            <person name="Fallon T.R."/>
            <person name="Shende V.V."/>
            <person name="Wierzbicki I.H."/>
            <person name="Pendleton A.L."/>
            <person name="Watervoot N.F."/>
            <person name="Auber R.P."/>
            <person name="Gonzalez D.J."/>
            <person name="Wisecaver J.H."/>
            <person name="Moore B.S."/>
        </authorList>
    </citation>
    <scope>NUCLEOTIDE SEQUENCE [LARGE SCALE GENOMIC DNA]</scope>
    <source>
        <strain evidence="3 4">12B1</strain>
    </source>
</reference>
<evidence type="ECO:0000313" key="4">
    <source>
        <dbReference type="Proteomes" id="UP001515480"/>
    </source>
</evidence>
<sequence length="609" mass="65173">MPASVASTAGCASWCHWEVARNCKSAQCMSCGQCVQQQIGRPACVPLGPADVMYEDCAPSCKKGSCRSCRCKFCLSCGGPPPREAPRDGCPGKSAVSFDLSGRMELSLDRWVAGSFVTLEASDGLSFESLAPAAHYAKASAAGEVGRAITVQLLPTHGSDAPPIRLTYSGAGPFLEPTIRCSGTPAPPLYPRPPRPPPSPHAPHKSPPPPVPAFRVVFRHPPPPPIPPRHATSPPKATVREGKDVAHATPCDEEGKELLVAPAVVATSSASWALRLPRRGLPPCGAALLWEARMQRGAEEVVFGPVHSREVSQNGSLVINSARCPPVDFPEGCTFSVRSSQGGVTTGWSPPSDPVASARLPLLPEGGARFEVLFAREDLITSQWDGSLAERFQSEASKQMAVSPTSFRILERYARGRYMTFDLLPIDLSIEPLTSRLVAAMRGSPEMHVSELRRLTSKGRADRIWHASGDTGKYSGPGMGTLGIVVLLPAAMCTMLGLSAKRQQRETALALVARDMPPMHRGFQTPSYARVCYAPECGSDDPTEVTLPLSEIRSVAELERTIVKQLPSAIPPNAELLIAFQERTPKASNGSSCLLPRGWSKCFKLVALM</sequence>
<evidence type="ECO:0000256" key="1">
    <source>
        <dbReference type="SAM" id="MobiDB-lite"/>
    </source>
</evidence>
<keyword evidence="4" id="KW-1185">Reference proteome</keyword>
<feature type="region of interest" description="Disordered" evidence="1">
    <location>
        <begin position="180"/>
        <end position="250"/>
    </location>
</feature>
<feature type="transmembrane region" description="Helical" evidence="2">
    <location>
        <begin position="478"/>
        <end position="498"/>
    </location>
</feature>
<feature type="compositionally biased region" description="Pro residues" evidence="1">
    <location>
        <begin position="185"/>
        <end position="212"/>
    </location>
</feature>
<comment type="caution">
    <text evidence="3">The sequence shown here is derived from an EMBL/GenBank/DDBJ whole genome shotgun (WGS) entry which is preliminary data.</text>
</comment>
<dbReference type="AlphaFoldDB" id="A0AB34IU95"/>
<accession>A0AB34IU95</accession>
<dbReference type="EMBL" id="JBGBPQ010000018">
    <property type="protein sequence ID" value="KAL1507149.1"/>
    <property type="molecule type" value="Genomic_DNA"/>
</dbReference>
<gene>
    <name evidence="3" type="ORF">AB1Y20_008002</name>
</gene>
<organism evidence="3 4">
    <name type="scientific">Prymnesium parvum</name>
    <name type="common">Toxic golden alga</name>
    <dbReference type="NCBI Taxonomy" id="97485"/>
    <lineage>
        <taxon>Eukaryota</taxon>
        <taxon>Haptista</taxon>
        <taxon>Haptophyta</taxon>
        <taxon>Prymnesiophyceae</taxon>
        <taxon>Prymnesiales</taxon>
        <taxon>Prymnesiaceae</taxon>
        <taxon>Prymnesium</taxon>
    </lineage>
</organism>
<name>A0AB34IU95_PRYPA</name>
<keyword evidence="2" id="KW-1133">Transmembrane helix</keyword>